<evidence type="ECO:0000313" key="1">
    <source>
        <dbReference type="EMBL" id="SBP01216.1"/>
    </source>
</evidence>
<proteinExistence type="predicted"/>
<reference evidence="1" key="1">
    <citation type="submission" date="2016-04" db="EMBL/GenBank/DDBJ databases">
        <authorList>
            <person name="Evans L.H."/>
            <person name="Alamgir A."/>
            <person name="Owens N."/>
            <person name="Weber N.D."/>
            <person name="Virtaneva K."/>
            <person name="Barbian K."/>
            <person name="Babar A."/>
            <person name="Rosenke K."/>
        </authorList>
    </citation>
    <scope>NUCLEOTIDE SEQUENCE</scope>
    <source>
        <strain evidence="1">Nono1</strain>
    </source>
</reference>
<gene>
    <name evidence="1" type="ORF">BN4615_P10732</name>
</gene>
<name>A0A1M4EQV1_9ACTN</name>
<accession>A0A1M4EQV1</accession>
<dbReference type="AlphaFoldDB" id="A0A1M4EQV1"/>
<protein>
    <submittedName>
        <fullName evidence="1">Uncharacterized protein</fullName>
    </submittedName>
</protein>
<organism evidence="1">
    <name type="scientific">Nonomuraea gerenzanensis</name>
    <dbReference type="NCBI Taxonomy" id="93944"/>
    <lineage>
        <taxon>Bacteria</taxon>
        <taxon>Bacillati</taxon>
        <taxon>Actinomycetota</taxon>
        <taxon>Actinomycetes</taxon>
        <taxon>Streptosporangiales</taxon>
        <taxon>Streptosporangiaceae</taxon>
        <taxon>Nonomuraea</taxon>
    </lineage>
</organism>
<dbReference type="EMBL" id="LT559118">
    <property type="protein sequence ID" value="SBP01216.1"/>
    <property type="molecule type" value="Genomic_DNA"/>
</dbReference>
<sequence length="91" mass="9611">MTLVIVLLVLSGTPVPVGVPRTFEDEAAQAVWAWRTSGAAERWRDGFLPVGELSAMPPDAGRVPRQALAETLAHGAESVRHGPPRSGTATI</sequence>